<evidence type="ECO:0000313" key="2">
    <source>
        <dbReference type="EMBL" id="TGN79379.1"/>
    </source>
</evidence>
<dbReference type="GeneID" id="95447342"/>
<dbReference type="PROSITE" id="PS50943">
    <property type="entry name" value="HTH_CROC1"/>
    <property type="match status" value="1"/>
</dbReference>
<dbReference type="SMART" id="SM00530">
    <property type="entry name" value="HTH_XRE"/>
    <property type="match status" value="1"/>
</dbReference>
<dbReference type="GO" id="GO:0003677">
    <property type="term" value="F:DNA binding"/>
    <property type="evidence" value="ECO:0007669"/>
    <property type="project" value="InterPro"/>
</dbReference>
<organism evidence="2 3">
    <name type="scientific">Streptomyces bauhiniae</name>
    <dbReference type="NCBI Taxonomy" id="2340725"/>
    <lineage>
        <taxon>Bacteria</taxon>
        <taxon>Bacillati</taxon>
        <taxon>Actinomycetota</taxon>
        <taxon>Actinomycetes</taxon>
        <taxon>Kitasatosporales</taxon>
        <taxon>Streptomycetaceae</taxon>
        <taxon>Streptomyces</taxon>
    </lineage>
</organism>
<dbReference type="RefSeq" id="WP_135784720.1">
    <property type="nucleotide sequence ID" value="NZ_JBEYRW010000025.1"/>
</dbReference>
<dbReference type="Gene3D" id="3.30.450.180">
    <property type="match status" value="1"/>
</dbReference>
<dbReference type="Gene3D" id="1.10.260.40">
    <property type="entry name" value="lambda repressor-like DNA-binding domains"/>
    <property type="match status" value="1"/>
</dbReference>
<proteinExistence type="predicted"/>
<dbReference type="InterPro" id="IPR041413">
    <property type="entry name" value="MLTR_LBD"/>
</dbReference>
<dbReference type="CDD" id="cd00093">
    <property type="entry name" value="HTH_XRE"/>
    <property type="match status" value="1"/>
</dbReference>
<name>A0A4Z1D9S5_9ACTN</name>
<dbReference type="Pfam" id="PF13560">
    <property type="entry name" value="HTH_31"/>
    <property type="match status" value="1"/>
</dbReference>
<dbReference type="PANTHER" id="PTHR35010:SF2">
    <property type="entry name" value="BLL4672 PROTEIN"/>
    <property type="match status" value="1"/>
</dbReference>
<dbReference type="AlphaFoldDB" id="A0A4Z1D9S5"/>
<dbReference type="SUPFAM" id="SSF47413">
    <property type="entry name" value="lambda repressor-like DNA-binding domains"/>
    <property type="match status" value="1"/>
</dbReference>
<comment type="caution">
    <text evidence="2">The sequence shown here is derived from an EMBL/GenBank/DDBJ whole genome shotgun (WGS) entry which is preliminary data.</text>
</comment>
<dbReference type="EMBL" id="SRRT01000002">
    <property type="protein sequence ID" value="TGN79379.1"/>
    <property type="molecule type" value="Genomic_DNA"/>
</dbReference>
<reference evidence="2 3" key="1">
    <citation type="submission" date="2019-04" db="EMBL/GenBank/DDBJ databases">
        <title>Streptomyces sp. nov. Bv016 isolated from bark of Buahinia variegata.</title>
        <authorList>
            <person name="Kanchanasin P."/>
            <person name="Tanasupawat S."/>
            <person name="Yuki M."/>
            <person name="Kudo T."/>
        </authorList>
    </citation>
    <scope>NUCLEOTIDE SEQUENCE [LARGE SCALE GENOMIC DNA]</scope>
    <source>
        <strain evidence="2 3">Bv016</strain>
    </source>
</reference>
<dbReference type="InterPro" id="IPR010982">
    <property type="entry name" value="Lambda_DNA-bd_dom_sf"/>
</dbReference>
<sequence length="290" mass="32741">MSRQINRSELGQFLKARRSELSPSAVGLPETGTLRRVPGLRREEVAQLASISAQYYTRLEQGRLQASAPVLTILAGVLRLDDGQRDYLFELAGKENTRPRRQKDQKVRPSMQRLLESLTDIPAMVLGRRMDILAWNSLASALITDFSRIPQEQRNYVRLIFSDSTVRSRYVDWESMARDCVAFLRMEAARNPDDPRLTALVGELSVKDPHFRQWWAGHHVAHRAFGTKAMRHPVAGDLILDWETLSSAGDPDQQLTVWTAEPGTPSYDGLRFLASWSATDRTAPRQSGTA</sequence>
<protein>
    <submittedName>
        <fullName evidence="2">XRE family transcriptional regulator</fullName>
    </submittedName>
</protein>
<feature type="domain" description="HTH cro/C1-type" evidence="1">
    <location>
        <begin position="34"/>
        <end position="85"/>
    </location>
</feature>
<evidence type="ECO:0000259" key="1">
    <source>
        <dbReference type="PROSITE" id="PS50943"/>
    </source>
</evidence>
<gene>
    <name evidence="2" type="ORF">E5083_06995</name>
</gene>
<evidence type="ECO:0000313" key="3">
    <source>
        <dbReference type="Proteomes" id="UP000298159"/>
    </source>
</evidence>
<dbReference type="PANTHER" id="PTHR35010">
    <property type="entry name" value="BLL4672 PROTEIN-RELATED"/>
    <property type="match status" value="1"/>
</dbReference>
<dbReference type="InterPro" id="IPR001387">
    <property type="entry name" value="Cro/C1-type_HTH"/>
</dbReference>
<dbReference type="Pfam" id="PF17765">
    <property type="entry name" value="MLTR_LBD"/>
    <property type="match status" value="1"/>
</dbReference>
<dbReference type="Proteomes" id="UP000298159">
    <property type="component" value="Unassembled WGS sequence"/>
</dbReference>
<accession>A0A4Z1D9S5</accession>
<keyword evidence="3" id="KW-1185">Reference proteome</keyword>